<protein>
    <submittedName>
        <fullName evidence="1">Uncharacterized protein</fullName>
    </submittedName>
</protein>
<evidence type="ECO:0000313" key="1">
    <source>
        <dbReference type="EMBL" id="KNZ47616.1"/>
    </source>
</evidence>
<reference evidence="1 2" key="1">
    <citation type="submission" date="2015-08" db="EMBL/GenBank/DDBJ databases">
        <title>Next Generation Sequencing and Analysis of the Genome of Puccinia sorghi L Schw, the Causal Agent of Maize Common Rust.</title>
        <authorList>
            <person name="Rochi L."/>
            <person name="Burguener G."/>
            <person name="Darino M."/>
            <person name="Turjanski A."/>
            <person name="Kreff E."/>
            <person name="Dieguez M.J."/>
            <person name="Sacco F."/>
        </authorList>
    </citation>
    <scope>NUCLEOTIDE SEQUENCE [LARGE SCALE GENOMIC DNA]</scope>
    <source>
        <strain evidence="1 2">RO10H11247</strain>
    </source>
</reference>
<proteinExistence type="predicted"/>
<evidence type="ECO:0000313" key="2">
    <source>
        <dbReference type="Proteomes" id="UP000037035"/>
    </source>
</evidence>
<keyword evidence="2" id="KW-1185">Reference proteome</keyword>
<organism evidence="1 2">
    <name type="scientific">Puccinia sorghi</name>
    <dbReference type="NCBI Taxonomy" id="27349"/>
    <lineage>
        <taxon>Eukaryota</taxon>
        <taxon>Fungi</taxon>
        <taxon>Dikarya</taxon>
        <taxon>Basidiomycota</taxon>
        <taxon>Pucciniomycotina</taxon>
        <taxon>Pucciniomycetes</taxon>
        <taxon>Pucciniales</taxon>
        <taxon>Pucciniaceae</taxon>
        <taxon>Puccinia</taxon>
    </lineage>
</organism>
<accession>A0A0L6UGE4</accession>
<feature type="non-terminal residue" evidence="1">
    <location>
        <position position="1"/>
    </location>
</feature>
<comment type="caution">
    <text evidence="1">The sequence shown here is derived from an EMBL/GenBank/DDBJ whole genome shotgun (WGS) entry which is preliminary data.</text>
</comment>
<dbReference type="EMBL" id="LAVV01011588">
    <property type="protein sequence ID" value="KNZ47616.1"/>
    <property type="molecule type" value="Genomic_DNA"/>
</dbReference>
<gene>
    <name evidence="1" type="ORF">VP01_6282g1</name>
</gene>
<sequence length="127" mass="14479">QLYAEINKNREVYIKEHTFGNLEDTLTSLYPTASGPVGTHYWMEMASMADAIANAFERPVMYFSKCYSQTSFPHLCSTNVQPPIMIGLINKPPHFVSTHMKEGLSIPAPMYLKNWEKSAIPKELHWA</sequence>
<dbReference type="Proteomes" id="UP000037035">
    <property type="component" value="Unassembled WGS sequence"/>
</dbReference>
<dbReference type="VEuPathDB" id="FungiDB:VP01_6282g1"/>
<name>A0A0L6UGE4_9BASI</name>
<dbReference type="AlphaFoldDB" id="A0A0L6UGE4"/>
<dbReference type="OrthoDB" id="2374971at2759"/>